<accession>A0A059CQS7</accession>
<dbReference type="AlphaFoldDB" id="A0A059CQS7"/>
<organism evidence="2">
    <name type="scientific">Eucalyptus grandis</name>
    <name type="common">Flooded gum</name>
    <dbReference type="NCBI Taxonomy" id="71139"/>
    <lineage>
        <taxon>Eukaryota</taxon>
        <taxon>Viridiplantae</taxon>
        <taxon>Streptophyta</taxon>
        <taxon>Embryophyta</taxon>
        <taxon>Tracheophyta</taxon>
        <taxon>Spermatophyta</taxon>
        <taxon>Magnoliopsida</taxon>
        <taxon>eudicotyledons</taxon>
        <taxon>Gunneridae</taxon>
        <taxon>Pentapetalae</taxon>
        <taxon>rosids</taxon>
        <taxon>malvids</taxon>
        <taxon>Myrtales</taxon>
        <taxon>Myrtaceae</taxon>
        <taxon>Myrtoideae</taxon>
        <taxon>Eucalypteae</taxon>
        <taxon>Eucalyptus</taxon>
    </lineage>
</organism>
<protein>
    <submittedName>
        <fullName evidence="2">Uncharacterized protein</fullName>
    </submittedName>
</protein>
<evidence type="ECO:0000256" key="1">
    <source>
        <dbReference type="SAM" id="MobiDB-lite"/>
    </source>
</evidence>
<name>A0A059CQS7_EUCGR</name>
<evidence type="ECO:0000313" key="2">
    <source>
        <dbReference type="EMBL" id="KCW80559.1"/>
    </source>
</evidence>
<dbReference type="Gramene" id="KCW80559">
    <property type="protein sequence ID" value="KCW80559"/>
    <property type="gene ID" value="EUGRSUZ_C01911"/>
</dbReference>
<feature type="region of interest" description="Disordered" evidence="1">
    <location>
        <begin position="71"/>
        <end position="95"/>
    </location>
</feature>
<reference evidence="2" key="1">
    <citation type="submission" date="2013-07" db="EMBL/GenBank/DDBJ databases">
        <title>The genome of Eucalyptus grandis.</title>
        <authorList>
            <person name="Schmutz J."/>
            <person name="Hayes R."/>
            <person name="Myburg A."/>
            <person name="Tuskan G."/>
            <person name="Grattapaglia D."/>
            <person name="Rokhsar D.S."/>
        </authorList>
    </citation>
    <scope>NUCLEOTIDE SEQUENCE</scope>
    <source>
        <tissue evidence="2">Leaf extractions</tissue>
    </source>
</reference>
<dbReference type="InParanoid" id="A0A059CQS7"/>
<gene>
    <name evidence="2" type="ORF">EUGRSUZ_C01911</name>
</gene>
<feature type="compositionally biased region" description="Basic residues" evidence="1">
    <location>
        <begin position="86"/>
        <end position="95"/>
    </location>
</feature>
<sequence length="95" mass="11051">MRTEPAELKKYYYRCLLHLFYRRKGKNSRNTFKSQLPGRLDYSNTTLHSFGENLKSLKLIISADNPAGIQQNTDHPVLVKTEPIKHPRALHSKKT</sequence>
<proteinExistence type="predicted"/>
<dbReference type="EMBL" id="KK198755">
    <property type="protein sequence ID" value="KCW80559.1"/>
    <property type="molecule type" value="Genomic_DNA"/>
</dbReference>